<dbReference type="STRING" id="1552123.EP57_02345"/>
<dbReference type="Pfam" id="PF17836">
    <property type="entry name" value="PglD_N"/>
    <property type="match status" value="1"/>
</dbReference>
<evidence type="ECO:0000256" key="2">
    <source>
        <dbReference type="PIRSR" id="PIRSR620019-2"/>
    </source>
</evidence>
<dbReference type="SUPFAM" id="SSF51161">
    <property type="entry name" value="Trimeric LpxA-like enzymes"/>
    <property type="match status" value="1"/>
</dbReference>
<keyword evidence="5" id="KW-1185">Reference proteome</keyword>
<evidence type="ECO:0000313" key="5">
    <source>
        <dbReference type="Proteomes" id="UP000029844"/>
    </source>
</evidence>
<dbReference type="Gene3D" id="3.40.50.20">
    <property type="match status" value="1"/>
</dbReference>
<feature type="site" description="Increases basicity of active site His" evidence="1">
    <location>
        <position position="134"/>
    </location>
</feature>
<feature type="binding site" evidence="2">
    <location>
        <position position="142"/>
    </location>
    <ligand>
        <name>acetyl-CoA</name>
        <dbReference type="ChEBI" id="CHEBI:57288"/>
    </ligand>
</feature>
<dbReference type="RefSeq" id="WP_036083854.1">
    <property type="nucleotide sequence ID" value="NZ_CBCSHQ010000001.1"/>
</dbReference>
<dbReference type="PANTHER" id="PTHR43300">
    <property type="entry name" value="ACETYLTRANSFERASE"/>
    <property type="match status" value="1"/>
</dbReference>
<organism evidence="4 5">
    <name type="scientific">Listeria booriae</name>
    <dbReference type="NCBI Taxonomy" id="1552123"/>
    <lineage>
        <taxon>Bacteria</taxon>
        <taxon>Bacillati</taxon>
        <taxon>Bacillota</taxon>
        <taxon>Bacilli</taxon>
        <taxon>Bacillales</taxon>
        <taxon>Listeriaceae</taxon>
        <taxon>Listeria</taxon>
    </lineage>
</organism>
<dbReference type="NCBIfam" id="TIGR03570">
    <property type="entry name" value="NeuD_NnaD"/>
    <property type="match status" value="1"/>
</dbReference>
<protein>
    <recommendedName>
        <fullName evidence="3">PglD N-terminal domain-containing protein</fullName>
    </recommendedName>
</protein>
<feature type="domain" description="PglD N-terminal" evidence="3">
    <location>
        <begin position="3"/>
        <end position="80"/>
    </location>
</feature>
<dbReference type="OrthoDB" id="9794407at2"/>
<dbReference type="InterPro" id="IPR020019">
    <property type="entry name" value="AcTrfase_PglD-like"/>
</dbReference>
<dbReference type="InterPro" id="IPR050179">
    <property type="entry name" value="Trans_hexapeptide_repeat"/>
</dbReference>
<evidence type="ECO:0000313" key="4">
    <source>
        <dbReference type="EMBL" id="KGL43438.1"/>
    </source>
</evidence>
<evidence type="ECO:0000259" key="3">
    <source>
        <dbReference type="Pfam" id="PF17836"/>
    </source>
</evidence>
<sequence>MKNVIIVGAGGHSKVAQECIQQQGEYKIVGILDNKFTAYEKIGEQFYAPFTDFEQFKNETDYWFIAIGDNKVRAKVAEQLGDVAYATIIHPTAIVSQTATIEPGSIIMPVTVIQPDAIVGRHTIINTGAIIEHDVIISESAHISPRATITGGVKIGTCVHVGAAAVVNPQVQLGDYSIIGAGAVVTANTEPHQTYVGIPARKLEK</sequence>
<name>A0A099WFV9_9LIST</name>
<dbReference type="PANTHER" id="PTHR43300:SF7">
    <property type="entry name" value="UDP-N-ACETYLBACILLOSAMINE N-ACETYLTRANSFERASE"/>
    <property type="match status" value="1"/>
</dbReference>
<evidence type="ECO:0000256" key="1">
    <source>
        <dbReference type="PIRSR" id="PIRSR620019-1"/>
    </source>
</evidence>
<feature type="active site" description="Proton acceptor" evidence="1">
    <location>
        <position position="133"/>
    </location>
</feature>
<gene>
    <name evidence="4" type="ORF">EP57_02345</name>
</gene>
<dbReference type="EMBL" id="JNFA01000005">
    <property type="protein sequence ID" value="KGL43438.1"/>
    <property type="molecule type" value="Genomic_DNA"/>
</dbReference>
<proteinExistence type="predicted"/>
<dbReference type="eggNOG" id="COG0110">
    <property type="taxonomic scope" value="Bacteria"/>
</dbReference>
<dbReference type="InterPro" id="IPR041561">
    <property type="entry name" value="PglD_N"/>
</dbReference>
<dbReference type="InterPro" id="IPR001451">
    <property type="entry name" value="Hexapep"/>
</dbReference>
<comment type="caution">
    <text evidence="4">The sequence shown here is derived from an EMBL/GenBank/DDBJ whole genome shotgun (WGS) entry which is preliminary data.</text>
</comment>
<dbReference type="GeneID" id="58716278"/>
<dbReference type="Gene3D" id="2.160.10.10">
    <property type="entry name" value="Hexapeptide repeat proteins"/>
    <property type="match status" value="1"/>
</dbReference>
<dbReference type="Pfam" id="PF00132">
    <property type="entry name" value="Hexapep"/>
    <property type="match status" value="1"/>
</dbReference>
<feature type="binding site" evidence="2">
    <location>
        <position position="68"/>
    </location>
    <ligand>
        <name>substrate</name>
    </ligand>
</feature>
<dbReference type="AlphaFoldDB" id="A0A099WFV9"/>
<dbReference type="Proteomes" id="UP000029844">
    <property type="component" value="Unassembled WGS sequence"/>
</dbReference>
<reference evidence="4 5" key="1">
    <citation type="submission" date="2014-05" db="EMBL/GenBank/DDBJ databases">
        <title>Novel Listeriaceae from food processing environments.</title>
        <authorList>
            <person name="den Bakker H.C."/>
        </authorList>
    </citation>
    <scope>NUCLEOTIDE SEQUENCE [LARGE SCALE GENOMIC DNA]</scope>
    <source>
        <strain evidence="4 5">FSL A5-0281</strain>
    </source>
</reference>
<dbReference type="CDD" id="cd03360">
    <property type="entry name" value="LbH_AT_putative"/>
    <property type="match status" value="1"/>
</dbReference>
<dbReference type="InterPro" id="IPR011004">
    <property type="entry name" value="Trimer_LpxA-like_sf"/>
</dbReference>
<accession>A0A099WFV9</accession>